<feature type="compositionally biased region" description="Basic and acidic residues" evidence="19">
    <location>
        <begin position="2286"/>
        <end position="2312"/>
    </location>
</feature>
<feature type="compositionally biased region" description="Low complexity" evidence="19">
    <location>
        <begin position="3408"/>
        <end position="3430"/>
    </location>
</feature>
<dbReference type="InterPro" id="IPR047825">
    <property type="entry name" value="SHKBP1_KCTD3_BTB_POZ"/>
</dbReference>
<dbReference type="SMART" id="SM00150">
    <property type="entry name" value="SPEC"/>
    <property type="match status" value="17"/>
</dbReference>
<dbReference type="PROSITE" id="PS00019">
    <property type="entry name" value="ACTININ_1"/>
    <property type="match status" value="1"/>
</dbReference>
<feature type="compositionally biased region" description="Polar residues" evidence="19">
    <location>
        <begin position="2463"/>
        <end position="2472"/>
    </location>
</feature>
<evidence type="ECO:0000256" key="16">
    <source>
        <dbReference type="ARBA" id="ARBA00065501"/>
    </source>
</evidence>
<dbReference type="Proteomes" id="UP000193380">
    <property type="component" value="Unassembled WGS sequence"/>
</dbReference>
<keyword evidence="18" id="KW-0175">Coiled coil</keyword>
<dbReference type="SMART" id="SM00320">
    <property type="entry name" value="WD40"/>
    <property type="match status" value="3"/>
</dbReference>
<dbReference type="PROSITE" id="PS50097">
    <property type="entry name" value="BTB"/>
    <property type="match status" value="1"/>
</dbReference>
<reference evidence="23" key="1">
    <citation type="journal article" date="2014" name="Nat. Commun.">
        <title>The rainbow trout genome provides novel insights into evolution after whole-genome duplication in vertebrates.</title>
        <authorList>
            <person name="Berthelot C."/>
            <person name="Brunet F."/>
            <person name="Chalopin D."/>
            <person name="Juanchich A."/>
            <person name="Bernard M."/>
            <person name="Noel B."/>
            <person name="Bento P."/>
            <person name="Da Silva C."/>
            <person name="Labadie K."/>
            <person name="Alberti A."/>
            <person name="Aury J.M."/>
            <person name="Louis A."/>
            <person name="Dehais P."/>
            <person name="Bardou P."/>
            <person name="Montfort J."/>
            <person name="Klopp C."/>
            <person name="Cabau C."/>
            <person name="Gaspin C."/>
            <person name="Thorgaard G.H."/>
            <person name="Boussaha M."/>
            <person name="Quillet E."/>
            <person name="Guyomard R."/>
            <person name="Galiana D."/>
            <person name="Bobe J."/>
            <person name="Volff J.N."/>
            <person name="Genet C."/>
            <person name="Wincker P."/>
            <person name="Jaillon O."/>
            <person name="Roest Crollius H."/>
            <person name="Guiguen Y."/>
        </authorList>
    </citation>
    <scope>NUCLEOTIDE SEQUENCE [LARGE SCALE GENOMIC DNA]</scope>
</reference>
<feature type="region of interest" description="Disordered" evidence="19">
    <location>
        <begin position="2261"/>
        <end position="2320"/>
    </location>
</feature>
<dbReference type="InterPro" id="IPR001605">
    <property type="entry name" value="PH_dom-spectrin-type"/>
</dbReference>
<feature type="domain" description="BTB" evidence="22">
    <location>
        <begin position="2647"/>
        <end position="2716"/>
    </location>
</feature>
<feature type="region of interest" description="Disordered" evidence="19">
    <location>
        <begin position="2399"/>
        <end position="2475"/>
    </location>
</feature>
<evidence type="ECO:0000259" key="22">
    <source>
        <dbReference type="PROSITE" id="PS50097"/>
    </source>
</evidence>
<feature type="domain" description="Calponin-homology (CH)" evidence="21">
    <location>
        <begin position="174"/>
        <end position="279"/>
    </location>
</feature>
<accession>A0A060WGM2</accession>
<dbReference type="InterPro" id="IPR018159">
    <property type="entry name" value="Spectrin/alpha-actinin"/>
</dbReference>
<comment type="similarity">
    <text evidence="4">Belongs to the KCTD3 family.</text>
</comment>
<dbReference type="EMBL" id="FR904533">
    <property type="protein sequence ID" value="CDQ66166.1"/>
    <property type="molecule type" value="Genomic_DNA"/>
</dbReference>
<keyword evidence="12" id="KW-0472">Membrane</keyword>
<dbReference type="Gene3D" id="2.30.29.30">
    <property type="entry name" value="Pleckstrin-homology domain (PH domain)/Phosphotyrosine-binding domain (PTB)"/>
    <property type="match status" value="1"/>
</dbReference>
<dbReference type="SMART" id="SM00233">
    <property type="entry name" value="PH"/>
    <property type="match status" value="1"/>
</dbReference>
<dbReference type="Pfam" id="PF15410">
    <property type="entry name" value="PH_9"/>
    <property type="match status" value="1"/>
</dbReference>
<evidence type="ECO:0000256" key="9">
    <source>
        <dbReference type="ARBA" id="ARBA00022574"/>
    </source>
</evidence>
<dbReference type="InterPro" id="IPR000210">
    <property type="entry name" value="BTB/POZ_dom"/>
</dbReference>
<dbReference type="FunFam" id="1.20.58.60:FF:000059">
    <property type="entry name" value="Spectrin beta chain"/>
    <property type="match status" value="1"/>
</dbReference>
<evidence type="ECO:0000259" key="21">
    <source>
        <dbReference type="PROSITE" id="PS50021"/>
    </source>
</evidence>
<sequence length="3494" mass="395539">MANASTDLDNAEAQRQLNNNNTRLASSSGHWETEVTSSKLFECSRIKALAEERDAVQKKTFTKWVNSHLARVSCRIADLYNDLRDGYMLTRLLEVLSGEMLPRPTRGRMRIHCLENVDKALQFLKEQRVHLENVGSHDIVDGNHRLTLGLIWTIILRFQIQGIKIECDDNRETRSAKDALLLWCQMKTAGYSEVNIQNFTTCWRDGLAFNALIHRHRPDLIEFHKLIRSNATHNLQQAFNIAEQNLGLTKLLDPEDVNTENPDEKSIITYVVSYYHYFSKMKALRVEGKRVGKVLDSAIDGQKMIDRYEALASELLEWIEKTIGIISNQKFANSLTGVQQQLQAFTTYCTIEKPIKFQEKGNLEVLLFTIQSKLRANNQKPYVPHEGKLISDINKAWERLEKAEHERGVALRQELIRQEKLELLAQRFDHKTTMRQAWLNENQRLVSQDNFGYDLPAVEAAMKKHEAIEADISSYEERIGVVVELAGEMETEGYYDIRRISARKENILGQWSLLKELVVGRKARLEKNLALQKTFQDMVYMIDWMEDMQVQLLSKDFGKHLLEVDDLLQKHSLQEADITVQAERVQTLNTAALKFTTIEGYQPCDPQVICNRVNHVSTCLEELKQLAAKRRSELEESQHLWAFFQEVEESEAWIREKSSILAAQTCGKDLSSVLRLLQKHKTLAGELLAHRSLLQQTMKKGKQILMEKSFGTGGIQERIMEVKGEWKRLEDQAAQRLGHLQEALNFFQFSTETDDLLAWLQDAYRLVSSEDFGHDEYSTQSLLKKHRGVREAVDKHRLHVVTLRKHMVALPLHYRELDEVQSRMGEAEQLYTEVAEVAVLRQQWLHDALAVYLMFSEVNACEVWIDEKEQWLNKMEVPERLEDVEVIAHRFESLDQEMNSLMGRILDVNQIVQQLLDSGHPSSTEVRGCQDHLNSRWNRIVEMVEQKKDHLDSVLRLQNYLLECAEIKSQIQEKRKAIDATQYVGSDLGGVLALQRRLSTMEGALAVLEPKLLHLQQEAEELAISHPAKAMEVLEPFEGISVEWEELKRTLQGCEDSLMVAGRLQQFIQDLDSFLTWLVQTQTAAASDELPNALEEAERLINRHAALKEEIGRYEEDYERLQAVNELLEAEEAPLPYAALQQWLQKLDVGWNKLLEMWESRREVLVQAHIFHLFLRDVKQAEAFLNNQESALAHVELPATVETVEAAIKKHKDFTTTMELNLHRIKAVIEAGESLISQSNIYSDRIRERVDTLANRGNQNRELAQQWLERLNGQWGLQRLLQDCHELGDWVAEKMLMARDTSRDETQKLHKKWLKHQAFMAELAQNKEWLEKIEREGQQLIQEKPELGPVVRRKLGEIHECWQDLESTTQAKARQLFEANRADLLVQSYTSLDHQLHQLEGQLGYVDQGQDLTSVNKQLKKLQTMECQMEEWYKEVGELQVAAASVPQQGQVMDTVSERQSAVETRIVRLIEPLKERRRILLASKEVHQVGRDLEDEILWVQERLPAATSQEHGSSLQAVQQLMKKNQTLQRELQGHRARVEDVLERANVIASIRSPQADCVRAGLEQLSRLWGLLWAETERRQLVLDAMYQAQQYYFDTAEVEAWLSEQELHMMNEEKGKDEPSTLQLLKKHLVLEQTIEDYAETIGLLSQQCRQLLEMGHPDSEQISKRQCQMDRLYVSLKDLVEERKSRLEQQYWLYQLNREVDELEQWIAEREVVASSPELGQDFEHVTILQEKFTEFASETGSLGQERVTAVNQMVDELIDYGHADAATIAEWKDGVNEAWADLLELMETRAQMLAASHQLHKFFTDCREVLAQIDDKQRRLPEVRARQGGTANTSTLQRLMQSFEHDIQLLVTQVRQLQESAGQLRTIYAGQKAEAIAGREQEVMHCWKELLTSCEECRVQITTATDKLRFFGVVRDQIMWMDSIISQIGTGDNPRDVSSVEVLMNYHQSLKSEVEARSKSVLQCIEMGKTLLAARNPAAEEIKEKLDTVVAKQYELSEKWDKHWEVLQHMLEVHQFAQEAVVAEAWLTAQEPFINSKELGASVDEVEQLIRRHEAFRKAAATWEERFSSLRRLTTVEKMKAEQSKLPPTPLLGRKVFLDPQETSPARSQGSPLMRRILYEQAEPRAERPPQEPSPSSVARRLGSTVANYTPIMNGSSGYRSSLEARAMPMMGGLAGGVVGVAARLGTAAVEATHLGTTAAMEVRGYLRQPKIKHMDDMVTPMLQRERERDIVLMEPAPVMPVMAEVVLQEMGREGMGRERLNSEPSSRDHRAGSSRSEPQQRDRDRDSRDSRDSHREARLERQHSSEALMIQARRDELPQEVWRERAERKERKLERQTSSEQEGHGHEGRRKDRHRTERQESSEHDTAKEQEKKSGGQTLFDIVEQLKEREAATARGEVPKVPNGVPEKSSGRPDRPRARDRPKPRRRPRPKDPSAGEATTRRSRSAPEPGVAQGVSPSVPQAPSHTAHHEGFLFRKLDIETMRKSSNSRSWVNLYCVLNKGEIGFYKDAKNTATPYNNEPMLNLGHCHCDVTLGYKKKKNVFTLKTKDGSEFLFHAKDEDDLKAWTTNINKSIAEHEEIAKWGQPQPTTSSTDEGTRRDGSKADNKSDRGERPQRAERSERSDKGETKSDTKRSEKTGDIIHLNVGGKRFSTSKQTLAWVPDSFFSSLLSGRISTLKDETGAIFIDRDPSLFTPILNFLRTKELSPRSINVHLLMHEAEFYGITPLVRKLQLCDELDRSSCGNVLFNGYLPPPVYPAKRRNRHSVAGPQYMGGRALPMESAPVRRSNTMPPNLGNAGILGKAMVEERISGAQLADPGMVRIICGHHNWIAVAYAQFVVCYRVKESTGWQQVFTSPRLDWVIDGVALNAKVMGGSLGDNDKMVAVASGTEIILWTICPDGNGNEIGVFSLNVPVEALFFVANQLIATSHTGKVGVWNAVTKHWQNQDVAPINSYDTAGSFLILGCNNGSIYYIDVQKFPLRMKDNDLLVTELYRDPTEDAITALSVYLTPKTIPNVSSGDSGNWIEIAYGTSSGTVRVIVQHPETVGSGPQLFQTFSVHRSPVTKIMLSEKHLISVCADNNHVRTWTVTRFRGMISTQPGSTPLTSFKILSLEDIDGHGGCAAGTEIGPYGERDDQQVFIQRVVPDTDRLYVRLSSNGKRVCEVRSVDGTSITSFMVHECEGSSRIGSRPRRYLFSGHANGSIQMWDLTTAMEIAGKVDIRALGGPTEEELLELLDQCDLALTRTPDMSPAASFTHSSTPRASTSSLQSQLSESSRERGTRGGVSNSGPFSGSLPRQAPPVPLTKPRDMNLSMVGLGLQPHHLGLSQASLGSSGSPRPSRTALQDRDRDGGMGSLRRGSFVERCQELAKVSDSAGGAEVGTRRSLAACSELEARLGLRTPASFSIPPAASPASSLSSSLRRPQPTSPSPAPATIVSPTRSQTPVSPRRADTSPTTEAPPPEAAAATPESSSPVPPTCPKPPMNETSF</sequence>
<reference evidence="23" key="2">
    <citation type="submission" date="2014-03" db="EMBL/GenBank/DDBJ databases">
        <authorList>
            <person name="Genoscope - CEA"/>
        </authorList>
    </citation>
    <scope>NUCLEOTIDE SEQUENCE</scope>
</reference>
<evidence type="ECO:0000256" key="14">
    <source>
        <dbReference type="ARBA" id="ARBA00023212"/>
    </source>
</evidence>
<dbReference type="Pfam" id="PF02214">
    <property type="entry name" value="BTB_2"/>
    <property type="match status" value="1"/>
</dbReference>
<dbReference type="FunFam" id="2.30.29.30:FF:000024">
    <property type="entry name" value="Spectrin beta chain"/>
    <property type="match status" value="1"/>
</dbReference>
<evidence type="ECO:0000256" key="17">
    <source>
        <dbReference type="ARBA" id="ARBA00073141"/>
    </source>
</evidence>
<dbReference type="CDD" id="cd00176">
    <property type="entry name" value="SPEC"/>
    <property type="match status" value="9"/>
</dbReference>
<dbReference type="PANTHER" id="PTHR11915">
    <property type="entry name" value="SPECTRIN/FILAMIN RELATED CYTOSKELETAL PROTEIN"/>
    <property type="match status" value="1"/>
</dbReference>
<dbReference type="SMART" id="SM00225">
    <property type="entry name" value="BTB"/>
    <property type="match status" value="1"/>
</dbReference>
<dbReference type="PROSITE" id="PS50021">
    <property type="entry name" value="CH"/>
    <property type="match status" value="2"/>
</dbReference>
<evidence type="ECO:0000256" key="18">
    <source>
        <dbReference type="SAM" id="Coils"/>
    </source>
</evidence>
<dbReference type="InterPro" id="IPR041681">
    <property type="entry name" value="PH_9"/>
</dbReference>
<feature type="compositionally biased region" description="Polar residues" evidence="19">
    <location>
        <begin position="3259"/>
        <end position="3271"/>
    </location>
</feature>
<dbReference type="InterPro" id="IPR001715">
    <property type="entry name" value="CH_dom"/>
</dbReference>
<dbReference type="Gene3D" id="1.10.418.10">
    <property type="entry name" value="Calponin-like domain"/>
    <property type="match status" value="2"/>
</dbReference>
<dbReference type="GO" id="GO:0003779">
    <property type="term" value="F:actin binding"/>
    <property type="evidence" value="ECO:0007669"/>
    <property type="project" value="UniProtKB-KW"/>
</dbReference>
<dbReference type="Gene3D" id="1.20.58.60">
    <property type="match status" value="11"/>
</dbReference>
<evidence type="ECO:0000313" key="24">
    <source>
        <dbReference type="Proteomes" id="UP000193380"/>
    </source>
</evidence>
<keyword evidence="7" id="KW-0963">Cytoplasm</keyword>
<dbReference type="SUPFAM" id="SSF50729">
    <property type="entry name" value="PH domain-like"/>
    <property type="match status" value="1"/>
</dbReference>
<dbReference type="Gene3D" id="3.30.710.10">
    <property type="entry name" value="Potassium Channel Kv1.1, Chain A"/>
    <property type="match status" value="1"/>
</dbReference>
<protein>
    <recommendedName>
        <fullName evidence="17">BTB/POZ domain-containing protein KCTD3</fullName>
    </recommendedName>
</protein>
<dbReference type="GO" id="GO:0005856">
    <property type="term" value="C:cytoskeleton"/>
    <property type="evidence" value="ECO:0007669"/>
    <property type="project" value="UniProtKB-SubCell"/>
</dbReference>
<evidence type="ECO:0000256" key="1">
    <source>
        <dbReference type="ARBA" id="ARBA00004236"/>
    </source>
</evidence>
<feature type="compositionally biased region" description="Basic and acidic residues" evidence="19">
    <location>
        <begin position="2417"/>
        <end position="2429"/>
    </location>
</feature>
<feature type="compositionally biased region" description="Basic and acidic residues" evidence="19">
    <location>
        <begin position="2261"/>
        <end position="2279"/>
    </location>
</feature>
<dbReference type="PROSITE" id="PS50003">
    <property type="entry name" value="PH_DOMAIN"/>
    <property type="match status" value="1"/>
</dbReference>
<dbReference type="FunFam" id="1.20.58.60:FF:000083">
    <property type="entry name" value="Spectrin beta chain"/>
    <property type="match status" value="1"/>
</dbReference>
<feature type="region of interest" description="Disordered" evidence="19">
    <location>
        <begin position="3331"/>
        <end position="3364"/>
    </location>
</feature>
<evidence type="ECO:0000256" key="2">
    <source>
        <dbReference type="ARBA" id="ARBA00004245"/>
    </source>
</evidence>
<evidence type="ECO:0000256" key="11">
    <source>
        <dbReference type="ARBA" id="ARBA00022990"/>
    </source>
</evidence>
<dbReference type="FunFam" id="1.20.58.60:FF:000019">
    <property type="entry name" value="Spectrin beta chain"/>
    <property type="match status" value="1"/>
</dbReference>
<feature type="coiled-coil region" evidence="18">
    <location>
        <begin position="1520"/>
        <end position="1547"/>
    </location>
</feature>
<gene>
    <name evidence="23" type="ORF">GSONMT00074834001</name>
</gene>
<dbReference type="InterPro" id="IPR011993">
    <property type="entry name" value="PH-like_dom_sf"/>
</dbReference>
<keyword evidence="8" id="KW-0597">Phosphoprotein</keyword>
<dbReference type="InterPro" id="IPR002017">
    <property type="entry name" value="Spectrin_repeat"/>
</dbReference>
<feature type="compositionally biased region" description="Basic and acidic residues" evidence="19">
    <location>
        <begin position="2335"/>
        <end position="2382"/>
    </location>
</feature>
<dbReference type="GO" id="GO:0005543">
    <property type="term" value="F:phospholipid binding"/>
    <property type="evidence" value="ECO:0007669"/>
    <property type="project" value="InterPro"/>
</dbReference>
<keyword evidence="6" id="KW-1003">Cell membrane</keyword>
<dbReference type="PaxDb" id="8022-A0A060WGM2"/>
<dbReference type="FunFam" id="1.20.58.60:FF:000294">
    <property type="entry name" value="Spectrin beta chain"/>
    <property type="match status" value="1"/>
</dbReference>
<dbReference type="SUPFAM" id="SSF46966">
    <property type="entry name" value="Spectrin repeat"/>
    <property type="match status" value="14"/>
</dbReference>
<dbReference type="CDD" id="cd18393">
    <property type="entry name" value="BTB_POZ_SHKBP1"/>
    <property type="match status" value="1"/>
</dbReference>
<proteinExistence type="inferred from homology"/>
<feature type="domain" description="PH" evidence="20">
    <location>
        <begin position="2474"/>
        <end position="2582"/>
    </location>
</feature>
<dbReference type="InterPro" id="IPR036322">
    <property type="entry name" value="WD40_repeat_dom_sf"/>
</dbReference>
<dbReference type="InterPro" id="IPR001849">
    <property type="entry name" value="PH_domain"/>
</dbReference>
<comment type="subunit">
    <text evidence="16">Interacts with HCN3.</text>
</comment>
<feature type="compositionally biased region" description="Basic and acidic residues" evidence="19">
    <location>
        <begin position="2602"/>
        <end position="2646"/>
    </location>
</feature>
<dbReference type="InterPro" id="IPR036872">
    <property type="entry name" value="CH_dom_sf"/>
</dbReference>
<dbReference type="FunFam" id="1.20.58.60:FF:000153">
    <property type="entry name" value="Spectrin beta chain"/>
    <property type="match status" value="1"/>
</dbReference>
<dbReference type="FunFam" id="2.130.10.10:FF:000205">
    <property type="entry name" value="BTB/POZ domain-containing protein KCTD3 isoform X1"/>
    <property type="match status" value="1"/>
</dbReference>
<keyword evidence="10" id="KW-0677">Repeat</keyword>
<organism evidence="23 24">
    <name type="scientific">Oncorhynchus mykiss</name>
    <name type="common">Rainbow trout</name>
    <name type="synonym">Salmo gairdneri</name>
    <dbReference type="NCBI Taxonomy" id="8022"/>
    <lineage>
        <taxon>Eukaryota</taxon>
        <taxon>Metazoa</taxon>
        <taxon>Chordata</taxon>
        <taxon>Craniata</taxon>
        <taxon>Vertebrata</taxon>
        <taxon>Euteleostomi</taxon>
        <taxon>Actinopterygii</taxon>
        <taxon>Neopterygii</taxon>
        <taxon>Teleostei</taxon>
        <taxon>Protacanthopterygii</taxon>
        <taxon>Salmoniformes</taxon>
        <taxon>Salmonidae</taxon>
        <taxon>Salmoninae</taxon>
        <taxon>Oncorhynchus</taxon>
    </lineage>
</organism>
<feature type="compositionally biased region" description="Low complexity" evidence="19">
    <location>
        <begin position="3469"/>
        <end position="3478"/>
    </location>
</feature>
<dbReference type="PROSITE" id="PS00020">
    <property type="entry name" value="ACTININ_2"/>
    <property type="match status" value="1"/>
</dbReference>
<dbReference type="FunFam" id="1.10.418.10:FF:000004">
    <property type="entry name" value="Spectrin beta chain"/>
    <property type="match status" value="1"/>
</dbReference>
<dbReference type="Pfam" id="PF00435">
    <property type="entry name" value="Spectrin"/>
    <property type="match status" value="16"/>
</dbReference>
<feature type="region of interest" description="Disordered" evidence="19">
    <location>
        <begin position="2335"/>
        <end position="2386"/>
    </location>
</feature>
<dbReference type="PRINTS" id="PR00683">
    <property type="entry name" value="SPECTRINPH"/>
</dbReference>
<dbReference type="SUPFAM" id="SSF47576">
    <property type="entry name" value="Calponin-homology domain, CH-domain"/>
    <property type="match status" value="1"/>
</dbReference>
<dbReference type="FunFam" id="1.20.58.60:FF:000033">
    <property type="entry name" value="Spectrin beta chain"/>
    <property type="match status" value="1"/>
</dbReference>
<dbReference type="GO" id="GO:0051693">
    <property type="term" value="P:actin filament capping"/>
    <property type="evidence" value="ECO:0007669"/>
    <property type="project" value="UniProtKB-KW"/>
</dbReference>
<evidence type="ECO:0000256" key="7">
    <source>
        <dbReference type="ARBA" id="ARBA00022490"/>
    </source>
</evidence>
<evidence type="ECO:0000256" key="3">
    <source>
        <dbReference type="ARBA" id="ARBA00006826"/>
    </source>
</evidence>
<dbReference type="InterPro" id="IPR001680">
    <property type="entry name" value="WD40_rpt"/>
</dbReference>
<comment type="function">
    <text evidence="15">Accessory subunit of potassium/sodium hyperpolarization-activated cyclic nucleotide-gated channel 3 (HCN3) up-regulating its cell-surface expression and current density without affecting its voltage dependence and kinetics.</text>
</comment>
<dbReference type="FunFam" id="3.30.710.10:FF:000038">
    <property type="entry name" value="BTB/POZ domain-containing protein KCTD3 isoform X1"/>
    <property type="match status" value="1"/>
</dbReference>
<dbReference type="FunFam" id="1.10.418.10:FF:000003">
    <property type="entry name" value="Spectrin beta chain"/>
    <property type="match status" value="1"/>
</dbReference>
<dbReference type="InterPro" id="IPR003131">
    <property type="entry name" value="T1-type_BTB"/>
</dbReference>
<evidence type="ECO:0000256" key="4">
    <source>
        <dbReference type="ARBA" id="ARBA00009572"/>
    </source>
</evidence>
<keyword evidence="14" id="KW-0206">Cytoskeleton</keyword>
<evidence type="ECO:0000313" key="23">
    <source>
        <dbReference type="EMBL" id="CDQ66166.1"/>
    </source>
</evidence>
<keyword evidence="5" id="KW-0117">Actin capping</keyword>
<evidence type="ECO:0000259" key="20">
    <source>
        <dbReference type="PROSITE" id="PS50003"/>
    </source>
</evidence>
<keyword evidence="9" id="KW-0853">WD repeat</keyword>
<dbReference type="InterPro" id="IPR001589">
    <property type="entry name" value="Actinin_actin-bd_CS"/>
</dbReference>
<dbReference type="SUPFAM" id="SSF50978">
    <property type="entry name" value="WD40 repeat-like"/>
    <property type="match status" value="1"/>
</dbReference>
<evidence type="ECO:0000256" key="15">
    <source>
        <dbReference type="ARBA" id="ARBA00059269"/>
    </source>
</evidence>
<feature type="region of interest" description="Disordered" evidence="19">
    <location>
        <begin position="3256"/>
        <end position="3315"/>
    </location>
</feature>
<feature type="compositionally biased region" description="Low complexity" evidence="19">
    <location>
        <begin position="3331"/>
        <end position="3347"/>
    </location>
</feature>
<dbReference type="InterPro" id="IPR011333">
    <property type="entry name" value="SKP1/BTB/POZ_sf"/>
</dbReference>
<evidence type="ECO:0000256" key="10">
    <source>
        <dbReference type="ARBA" id="ARBA00022737"/>
    </source>
</evidence>
<dbReference type="STRING" id="8022.A0A060WGM2"/>
<feature type="region of interest" description="Disordered" evidence="19">
    <location>
        <begin position="2584"/>
        <end position="2646"/>
    </location>
</feature>
<dbReference type="SUPFAM" id="SSF54695">
    <property type="entry name" value="POZ domain"/>
    <property type="match status" value="1"/>
</dbReference>
<evidence type="ECO:0000256" key="8">
    <source>
        <dbReference type="ARBA" id="ARBA00022553"/>
    </source>
</evidence>
<evidence type="ECO:0000256" key="6">
    <source>
        <dbReference type="ARBA" id="ARBA00022475"/>
    </source>
</evidence>
<feature type="domain" description="Calponin-homology (CH)" evidence="21">
    <location>
        <begin position="55"/>
        <end position="159"/>
    </location>
</feature>
<keyword evidence="13" id="KW-0009">Actin-binding</keyword>
<dbReference type="InterPro" id="IPR015943">
    <property type="entry name" value="WD40/YVTN_repeat-like_dom_sf"/>
</dbReference>
<dbReference type="SMART" id="SM00033">
    <property type="entry name" value="CH"/>
    <property type="match status" value="2"/>
</dbReference>
<dbReference type="Gene3D" id="2.130.10.10">
    <property type="entry name" value="YVTN repeat-like/Quinoprotein amine dehydrogenase"/>
    <property type="match status" value="1"/>
</dbReference>
<evidence type="ECO:0000256" key="19">
    <source>
        <dbReference type="SAM" id="MobiDB-lite"/>
    </source>
</evidence>
<evidence type="ECO:0000256" key="5">
    <source>
        <dbReference type="ARBA" id="ARBA00022467"/>
    </source>
</evidence>
<feature type="region of interest" description="Disordered" evidence="19">
    <location>
        <begin position="3408"/>
        <end position="3494"/>
    </location>
</feature>
<evidence type="ECO:0000256" key="12">
    <source>
        <dbReference type="ARBA" id="ARBA00023136"/>
    </source>
</evidence>
<keyword evidence="11" id="KW-0007">Acetylation</keyword>
<comment type="similarity">
    <text evidence="3">Belongs to the spectrin family.</text>
</comment>
<dbReference type="GO" id="GO:0005737">
    <property type="term" value="C:cytoplasm"/>
    <property type="evidence" value="ECO:0007669"/>
    <property type="project" value="UniProtKB-ARBA"/>
</dbReference>
<comment type="subcellular location">
    <subcellularLocation>
        <location evidence="1">Cell membrane</location>
    </subcellularLocation>
    <subcellularLocation>
        <location evidence="2">Cytoplasm</location>
        <location evidence="2">Cytoskeleton</location>
    </subcellularLocation>
</comment>
<evidence type="ECO:0000256" key="13">
    <source>
        <dbReference type="ARBA" id="ARBA00023203"/>
    </source>
</evidence>
<dbReference type="GO" id="GO:0005886">
    <property type="term" value="C:plasma membrane"/>
    <property type="evidence" value="ECO:0007669"/>
    <property type="project" value="UniProtKB-SubCell"/>
</dbReference>
<dbReference type="Pfam" id="PF00307">
    <property type="entry name" value="CH"/>
    <property type="match status" value="2"/>
</dbReference>
<dbReference type="CDD" id="cd10571">
    <property type="entry name" value="PH_beta_spectrin"/>
    <property type="match status" value="1"/>
</dbReference>
<feature type="coiled-coil region" evidence="18">
    <location>
        <begin position="1090"/>
        <end position="1131"/>
    </location>
</feature>
<feature type="compositionally biased region" description="Pro residues" evidence="19">
    <location>
        <begin position="3479"/>
        <end position="3488"/>
    </location>
</feature>
<dbReference type="FunFam" id="1.20.58.60:FF:000011">
    <property type="entry name" value="Spectrin beta chain"/>
    <property type="match status" value="1"/>
</dbReference>
<name>A0A060WGM2_ONCMY</name>
<dbReference type="GO" id="GO:0051260">
    <property type="term" value="P:protein homooligomerization"/>
    <property type="evidence" value="ECO:0007669"/>
    <property type="project" value="InterPro"/>
</dbReference>